<dbReference type="Proteomes" id="UP000269883">
    <property type="component" value="Chromosome"/>
</dbReference>
<dbReference type="OrthoDB" id="9783818at2"/>
<keyword evidence="2" id="KW-0732">Signal</keyword>
<dbReference type="InterPro" id="IPR036465">
    <property type="entry name" value="vWFA_dom_sf"/>
</dbReference>
<feature type="chain" id="PRO_5016351118" evidence="2">
    <location>
        <begin position="26"/>
        <end position="776"/>
    </location>
</feature>
<dbReference type="SMART" id="SM00327">
    <property type="entry name" value="VWA"/>
    <property type="match status" value="1"/>
</dbReference>
<keyword evidence="5" id="KW-1185">Reference proteome</keyword>
<dbReference type="Gene3D" id="3.40.50.410">
    <property type="entry name" value="von Willebrand factor, type A domain"/>
    <property type="match status" value="1"/>
</dbReference>
<accession>A0A2Z6B169</accession>
<evidence type="ECO:0000313" key="4">
    <source>
        <dbReference type="EMBL" id="BBD09170.1"/>
    </source>
</evidence>
<dbReference type="SUPFAM" id="SSF53300">
    <property type="entry name" value="vWA-like"/>
    <property type="match status" value="1"/>
</dbReference>
<dbReference type="EMBL" id="AP017378">
    <property type="protein sequence ID" value="BBD09170.1"/>
    <property type="molecule type" value="Genomic_DNA"/>
</dbReference>
<dbReference type="RefSeq" id="WP_126379912.1">
    <property type="nucleotide sequence ID" value="NZ_AP017378.1"/>
</dbReference>
<dbReference type="InterPro" id="IPR002035">
    <property type="entry name" value="VWF_A"/>
</dbReference>
<feature type="region of interest" description="Disordered" evidence="1">
    <location>
        <begin position="467"/>
        <end position="524"/>
    </location>
</feature>
<proteinExistence type="predicted"/>
<sequence>MRRFAITAFALLSILIMQTPTTALAATKTNLVLIFDASGSMWGQINGKAKITIAKEALDGIVKDLPDDIDIGLVTYGHRRKGDCDDVETLVPLGPIDKQAFLTKIKDINPKGKTPIVRSIRMTAEAIKHLEDETTLLLVSDGEETCDPDPCAFVAELKKLGINFVMHVVGFDVGGETEAQLKCMAEAGGGEYFPASDADKLKGALDTVVKKTVAKNLVVNCFDDKKTPVSVMISVLDPSGKLVASDGGRRVSFGLAPGTYTLKINPDTLSENKVIKNVTVTADQVTRKDIVFGKSQVIVTMKDGDGSDVPGYIRIVDQKTEQYVKEGDHKGASSGFIVSPGEYVVDMECSNTGRRIKSEAFTLRSGENRNINGICANARIGVLVVDENGKAVTGYIRIVDIPTDSYADEADSRSSMRFFEVPPGRYKVDVECPNESRLRSLPFGIGQGQENQVTVNCRTKVIKTTLPKPDDVISTPPQSNNSAVQPPVQASQSATAAPPKQTVRETKPPSQSTALPPTQSPQDMQAMADQMQALAQTQAAAAQADAMAQMQATMAQMQGNQLPQLPQTPTQQAAASGADARLTDKDMNENPKDIALPQAADGPAGYSAQRPTAEDHGAQATGTVGAPPSHVDYSNVGAQDTGGGLSDQDEHPEQGHNPYAGMSKEEMQAAFARDMGMQGPQGTGNHNRDNWQLGKAYPLQCKRHENTLGNRLDTCTQQAQNQGRSDILGRIQTARTNLAALAKQREQRVPKDVLQQTLNRCVQEVHAIQISLAQGQ</sequence>
<dbReference type="KEGG" id="dfl:DFE_2444"/>
<feature type="region of interest" description="Disordered" evidence="1">
    <location>
        <begin position="562"/>
        <end position="660"/>
    </location>
</feature>
<feature type="compositionally biased region" description="Basic and acidic residues" evidence="1">
    <location>
        <begin position="581"/>
        <end position="592"/>
    </location>
</feature>
<dbReference type="PROSITE" id="PS50234">
    <property type="entry name" value="VWFA"/>
    <property type="match status" value="1"/>
</dbReference>
<dbReference type="AlphaFoldDB" id="A0A2Z6B169"/>
<dbReference type="Pfam" id="PF00092">
    <property type="entry name" value="VWA"/>
    <property type="match status" value="1"/>
</dbReference>
<feature type="compositionally biased region" description="Polar residues" evidence="1">
    <location>
        <begin position="508"/>
        <end position="521"/>
    </location>
</feature>
<name>A0A2Z6B169_9BACT</name>
<evidence type="ECO:0000259" key="3">
    <source>
        <dbReference type="PROSITE" id="PS50234"/>
    </source>
</evidence>
<evidence type="ECO:0000256" key="1">
    <source>
        <dbReference type="SAM" id="MobiDB-lite"/>
    </source>
</evidence>
<feature type="compositionally biased region" description="Polar residues" evidence="1">
    <location>
        <begin position="475"/>
        <end position="495"/>
    </location>
</feature>
<evidence type="ECO:0000256" key="2">
    <source>
        <dbReference type="SAM" id="SignalP"/>
    </source>
</evidence>
<feature type="compositionally biased region" description="Low complexity" evidence="1">
    <location>
        <begin position="562"/>
        <end position="575"/>
    </location>
</feature>
<feature type="signal peptide" evidence="2">
    <location>
        <begin position="1"/>
        <end position="25"/>
    </location>
</feature>
<protein>
    <submittedName>
        <fullName evidence="4">von Willebrand factor type A</fullName>
    </submittedName>
</protein>
<organism evidence="4 5">
    <name type="scientific">Desulfovibrio ferrophilus</name>
    <dbReference type="NCBI Taxonomy" id="241368"/>
    <lineage>
        <taxon>Bacteria</taxon>
        <taxon>Pseudomonadati</taxon>
        <taxon>Thermodesulfobacteriota</taxon>
        <taxon>Desulfovibrionia</taxon>
        <taxon>Desulfovibrionales</taxon>
        <taxon>Desulfovibrionaceae</taxon>
        <taxon>Desulfovibrio</taxon>
    </lineage>
</organism>
<evidence type="ECO:0000313" key="5">
    <source>
        <dbReference type="Proteomes" id="UP000269883"/>
    </source>
</evidence>
<reference evidence="4 5" key="1">
    <citation type="journal article" date="2018" name="Sci. Adv.">
        <title>Multi-heme cytochromes provide a pathway for survival in energy-limited environments.</title>
        <authorList>
            <person name="Deng X."/>
            <person name="Dohmae N."/>
            <person name="Nealson K.H."/>
            <person name="Hashimoto K."/>
            <person name="Okamoto A."/>
        </authorList>
    </citation>
    <scope>NUCLEOTIDE SEQUENCE [LARGE SCALE GENOMIC DNA]</scope>
    <source>
        <strain evidence="4 5">IS5</strain>
    </source>
</reference>
<feature type="domain" description="VWFA" evidence="3">
    <location>
        <begin position="30"/>
        <end position="208"/>
    </location>
</feature>
<gene>
    <name evidence="4" type="ORF">DFE_2444</name>
</gene>